<accession>A0A0F9N6Y2</accession>
<proteinExistence type="predicted"/>
<protein>
    <submittedName>
        <fullName evidence="1">Uncharacterized protein</fullName>
    </submittedName>
</protein>
<evidence type="ECO:0000313" key="1">
    <source>
        <dbReference type="EMBL" id="KKN07642.1"/>
    </source>
</evidence>
<name>A0A0F9N6Y2_9ZZZZ</name>
<sequence>MATDRIFLVCDICKEYIYLHNWSPGNGVYIDKKKVGHINDFLYEHELCVNKSMEVNNAVGISFGNESKVWKVGHTEYKEVKENKE</sequence>
<comment type="caution">
    <text evidence="1">The sequence shown here is derived from an EMBL/GenBank/DDBJ whole genome shotgun (WGS) entry which is preliminary data.</text>
</comment>
<gene>
    <name evidence="1" type="ORF">LCGC14_1064930</name>
</gene>
<dbReference type="EMBL" id="LAZR01004546">
    <property type="protein sequence ID" value="KKN07642.1"/>
    <property type="molecule type" value="Genomic_DNA"/>
</dbReference>
<organism evidence="1">
    <name type="scientific">marine sediment metagenome</name>
    <dbReference type="NCBI Taxonomy" id="412755"/>
    <lineage>
        <taxon>unclassified sequences</taxon>
        <taxon>metagenomes</taxon>
        <taxon>ecological metagenomes</taxon>
    </lineage>
</organism>
<reference evidence="1" key="1">
    <citation type="journal article" date="2015" name="Nature">
        <title>Complex archaea that bridge the gap between prokaryotes and eukaryotes.</title>
        <authorList>
            <person name="Spang A."/>
            <person name="Saw J.H."/>
            <person name="Jorgensen S.L."/>
            <person name="Zaremba-Niedzwiedzka K."/>
            <person name="Martijn J."/>
            <person name="Lind A.E."/>
            <person name="van Eijk R."/>
            <person name="Schleper C."/>
            <person name="Guy L."/>
            <person name="Ettema T.J."/>
        </authorList>
    </citation>
    <scope>NUCLEOTIDE SEQUENCE</scope>
</reference>
<dbReference type="AlphaFoldDB" id="A0A0F9N6Y2"/>